<reference evidence="1" key="1">
    <citation type="submission" date="2018-02" db="EMBL/GenBank/DDBJ databases">
        <title>The genomes of Aspergillus section Nigri reveals drivers in fungal speciation.</title>
        <authorList>
            <consortium name="DOE Joint Genome Institute"/>
            <person name="Vesth T.C."/>
            <person name="Nybo J."/>
            <person name="Theobald S."/>
            <person name="Brandl J."/>
            <person name="Frisvad J.C."/>
            <person name="Nielsen K.F."/>
            <person name="Lyhne E.K."/>
            <person name="Kogle M.E."/>
            <person name="Kuo A."/>
            <person name="Riley R."/>
            <person name="Clum A."/>
            <person name="Nolan M."/>
            <person name="Lipzen A."/>
            <person name="Salamov A."/>
            <person name="Henrissat B."/>
            <person name="Wiebenga A."/>
            <person name="De vries R.P."/>
            <person name="Grigoriev I.V."/>
            <person name="Mortensen U.H."/>
            <person name="Andersen M.R."/>
            <person name="Baker S.E."/>
        </authorList>
    </citation>
    <scope>NUCLEOTIDE SEQUENCE</scope>
    <source>
        <strain evidence="1">CBS 621.78</strain>
    </source>
</reference>
<name>A0ACD1GAC0_9EURO</name>
<dbReference type="Proteomes" id="UP000249057">
    <property type="component" value="Unassembled WGS sequence"/>
</dbReference>
<accession>A0ACD1GAC0</accession>
<dbReference type="EMBL" id="KZ825339">
    <property type="protein sequence ID" value="RAH46183.1"/>
    <property type="molecule type" value="Genomic_DNA"/>
</dbReference>
<sequence>MWYLSYPIRRVRVTVRLPAVCDMRIAINSTDRDMIGNRFCRTAVPKYSQIAVMVRPQKEEANERMSDAATESLLDGHSRSSRYYRLERKFWWGFSCGQQLSRALHLILLSTLIAFLIAYIVILQHDHLVKQLRAPGPVLSPPQLSSSILPHAGHLPRPSAHWTDCGSSPEEAISKGCRYDVILVAWVPADCFDEELMESYLAEVEYPFWLDRALQQPTTLTEVRRGIHPVVFSNQEFHMAHCAYFLEMSIRGFRQRRVWDNTTLDMEHMRHCARTVRDHWLPEMGYSPLHMYYDGILILTSNRLGSFDEAFKSRIQVSLHYPNLTRAQRYKIRRNWFTRLKRLESAQIDFNNVECYLGELAQQALNGREIRNAITTSRQLPKFNGKDLSRADLQLILDVSGRFIKYLCTLKGRLWDDDIARDSGLR</sequence>
<proteinExistence type="predicted"/>
<protein>
    <submittedName>
        <fullName evidence="1">Uncharacterized protein</fullName>
    </submittedName>
</protein>
<evidence type="ECO:0000313" key="2">
    <source>
        <dbReference type="Proteomes" id="UP000249057"/>
    </source>
</evidence>
<organism evidence="1 2">
    <name type="scientific">Aspergillus brunneoviolaceus CBS 621.78</name>
    <dbReference type="NCBI Taxonomy" id="1450534"/>
    <lineage>
        <taxon>Eukaryota</taxon>
        <taxon>Fungi</taxon>
        <taxon>Dikarya</taxon>
        <taxon>Ascomycota</taxon>
        <taxon>Pezizomycotina</taxon>
        <taxon>Eurotiomycetes</taxon>
        <taxon>Eurotiomycetidae</taxon>
        <taxon>Eurotiales</taxon>
        <taxon>Aspergillaceae</taxon>
        <taxon>Aspergillus</taxon>
        <taxon>Aspergillus subgen. Circumdati</taxon>
    </lineage>
</organism>
<evidence type="ECO:0000313" key="1">
    <source>
        <dbReference type="EMBL" id="RAH46183.1"/>
    </source>
</evidence>
<gene>
    <name evidence="1" type="ORF">BO95DRAFT_431440</name>
</gene>
<keyword evidence="2" id="KW-1185">Reference proteome</keyword>